<feature type="transmembrane region" description="Helical" evidence="14">
    <location>
        <begin position="235"/>
        <end position="254"/>
    </location>
</feature>
<dbReference type="Pfam" id="PF00474">
    <property type="entry name" value="SSF"/>
    <property type="match status" value="1"/>
</dbReference>
<feature type="transmembrane region" description="Helical" evidence="14">
    <location>
        <begin position="313"/>
        <end position="338"/>
    </location>
</feature>
<name>A0ABT2VPE5_9ALTE</name>
<proteinExistence type="inferred from homology"/>
<feature type="transmembrane region" description="Helical" evidence="14">
    <location>
        <begin position="67"/>
        <end position="91"/>
    </location>
</feature>
<evidence type="ECO:0000256" key="2">
    <source>
        <dbReference type="ARBA" id="ARBA00006434"/>
    </source>
</evidence>
<dbReference type="InterPro" id="IPR038377">
    <property type="entry name" value="Na/Glc_symporter_sf"/>
</dbReference>
<evidence type="ECO:0000256" key="8">
    <source>
        <dbReference type="ARBA" id="ARBA00023053"/>
    </source>
</evidence>
<dbReference type="PROSITE" id="PS50283">
    <property type="entry name" value="NA_SOLUT_SYMP_3"/>
    <property type="match status" value="1"/>
</dbReference>
<evidence type="ECO:0000256" key="11">
    <source>
        <dbReference type="ARBA" id="ARBA00023201"/>
    </source>
</evidence>
<dbReference type="Proteomes" id="UP001209257">
    <property type="component" value="Unassembled WGS sequence"/>
</dbReference>
<feature type="transmembrane region" description="Helical" evidence="14">
    <location>
        <begin position="429"/>
        <end position="447"/>
    </location>
</feature>
<dbReference type="InterPro" id="IPR001734">
    <property type="entry name" value="Na/solute_symporter"/>
</dbReference>
<evidence type="ECO:0000313" key="15">
    <source>
        <dbReference type="EMBL" id="MCU7555162.1"/>
    </source>
</evidence>
<dbReference type="PANTHER" id="PTHR48086">
    <property type="entry name" value="SODIUM/PROLINE SYMPORTER-RELATED"/>
    <property type="match status" value="1"/>
</dbReference>
<feature type="transmembrane region" description="Helical" evidence="14">
    <location>
        <begin position="397"/>
        <end position="417"/>
    </location>
</feature>
<evidence type="ECO:0000256" key="13">
    <source>
        <dbReference type="RuleBase" id="RU362091"/>
    </source>
</evidence>
<dbReference type="InterPro" id="IPR018212">
    <property type="entry name" value="Na/solute_symporter_CS"/>
</dbReference>
<feature type="transmembrane region" description="Helical" evidence="14">
    <location>
        <begin position="6"/>
        <end position="24"/>
    </location>
</feature>
<dbReference type="CDD" id="cd11475">
    <property type="entry name" value="SLC5sbd_PutP"/>
    <property type="match status" value="1"/>
</dbReference>
<dbReference type="NCBIfam" id="TIGR02121">
    <property type="entry name" value="Na_Pro_sym"/>
    <property type="match status" value="1"/>
</dbReference>
<evidence type="ECO:0000256" key="10">
    <source>
        <dbReference type="ARBA" id="ARBA00023136"/>
    </source>
</evidence>
<feature type="transmembrane region" description="Helical" evidence="14">
    <location>
        <begin position="123"/>
        <end position="141"/>
    </location>
</feature>
<keyword evidence="3 14" id="KW-0813">Transport</keyword>
<feature type="transmembrane region" description="Helical" evidence="14">
    <location>
        <begin position="161"/>
        <end position="182"/>
    </location>
</feature>
<sequence>MATGTIISLGLYFVVMLGIGIFAYRQTNTDVEGYMLGGRQLGPAVTALSAGASDMSGWMLMGLPGAMYVQGISAGWIAIGLVIGALANYLLVAPRLRVFTEVAKNSITLPDYFENRFADDTRVLRVIASVVIVVFFTLYTSSGVVAGGKLFESSFGLSYEVGLYVTAGVVVTYTLIGGFMAVSMTDFVQGCIMFISLVMVPVVVVMELGGLGASVTALKDIDPALFDPFMNAESGAAISFIGIISLASWGLGYFGQPHIIVRFMAIRSVNDVPAARNIGMGWMIVSIIGALMTGLFGLAYVTGNNNTIDPETVFIYLSQILFHPLIGGFLLAAILAAIMSTISSQLLVTSSSLTEDFYKAFLRREASDTELVIAGRISVVVVAAVAIYLAYDRDSTILTLVSNAWAGFGAAFGPLVLFSLFKRQMTRRAALGGMIVGAVTVLFWIYFPVEIQGQRLSDWMYEIVPGFILSTLTIIILSRTNEPRDGVTEMFDQFDRKMKEYL</sequence>
<evidence type="ECO:0000256" key="14">
    <source>
        <dbReference type="RuleBase" id="RU366012"/>
    </source>
</evidence>
<keyword evidence="7 14" id="KW-1133">Transmembrane helix</keyword>
<keyword evidence="9 14" id="KW-0406">Ion transport</keyword>
<evidence type="ECO:0000256" key="6">
    <source>
        <dbReference type="ARBA" id="ARBA00022847"/>
    </source>
</evidence>
<keyword evidence="11 14" id="KW-0739">Sodium transport</keyword>
<comment type="subcellular location">
    <subcellularLocation>
        <location evidence="14">Cell inner membrane</location>
        <topology evidence="14">Multi-pass membrane protein</topology>
    </subcellularLocation>
    <subcellularLocation>
        <location evidence="1">Cell membrane</location>
        <topology evidence="1">Multi-pass membrane protein</topology>
    </subcellularLocation>
</comment>
<dbReference type="InterPro" id="IPR011851">
    <property type="entry name" value="Na/Pro_symporter"/>
</dbReference>
<keyword evidence="14" id="KW-0997">Cell inner membrane</keyword>
<evidence type="ECO:0000256" key="3">
    <source>
        <dbReference type="ARBA" id="ARBA00022448"/>
    </source>
</evidence>
<feature type="transmembrane region" description="Helical" evidence="14">
    <location>
        <begin position="371"/>
        <end position="391"/>
    </location>
</feature>
<evidence type="ECO:0000256" key="7">
    <source>
        <dbReference type="ARBA" id="ARBA00022989"/>
    </source>
</evidence>
<evidence type="ECO:0000256" key="4">
    <source>
        <dbReference type="ARBA" id="ARBA00022475"/>
    </source>
</evidence>
<keyword evidence="6 14" id="KW-0769">Symport</keyword>
<evidence type="ECO:0000256" key="9">
    <source>
        <dbReference type="ARBA" id="ARBA00023065"/>
    </source>
</evidence>
<dbReference type="RefSeq" id="WP_262994547.1">
    <property type="nucleotide sequence ID" value="NZ_JAOTJC010000008.1"/>
</dbReference>
<feature type="transmembrane region" description="Helical" evidence="14">
    <location>
        <begin position="459"/>
        <end position="477"/>
    </location>
</feature>
<keyword evidence="5 14" id="KW-0812">Transmembrane</keyword>
<comment type="similarity">
    <text evidence="2 13">Belongs to the sodium:solute symporter (SSF) (TC 2.A.21) family.</text>
</comment>
<keyword evidence="10 14" id="KW-0472">Membrane</keyword>
<dbReference type="Gene3D" id="1.20.1730.10">
    <property type="entry name" value="Sodium/glucose cotransporter"/>
    <property type="match status" value="1"/>
</dbReference>
<dbReference type="EMBL" id="JAOTJC010000008">
    <property type="protein sequence ID" value="MCU7555162.1"/>
    <property type="molecule type" value="Genomic_DNA"/>
</dbReference>
<reference evidence="16" key="1">
    <citation type="submission" date="2023-07" db="EMBL/GenBank/DDBJ databases">
        <title>Study on multiphase classification of strain Alteromonas salexigens isolated from the Yellow Sea.</title>
        <authorList>
            <person name="Sun L."/>
        </authorList>
    </citation>
    <scope>NUCLEOTIDE SEQUENCE [LARGE SCALE GENOMIC DNA]</scope>
    <source>
        <strain evidence="16">ASW11-19</strain>
    </source>
</reference>
<protein>
    <recommendedName>
        <fullName evidence="14">Sodium/proline symporter</fullName>
    </recommendedName>
    <alternativeName>
        <fullName evidence="14">Proline permease</fullName>
    </alternativeName>
</protein>
<organism evidence="15 16">
    <name type="scientific">Alteromonas salexigens</name>
    <dbReference type="NCBI Taxonomy" id="2982530"/>
    <lineage>
        <taxon>Bacteria</taxon>
        <taxon>Pseudomonadati</taxon>
        <taxon>Pseudomonadota</taxon>
        <taxon>Gammaproteobacteria</taxon>
        <taxon>Alteromonadales</taxon>
        <taxon>Alteromonadaceae</taxon>
        <taxon>Alteromonas/Salinimonas group</taxon>
        <taxon>Alteromonas</taxon>
    </lineage>
</organism>
<evidence type="ECO:0000256" key="5">
    <source>
        <dbReference type="ARBA" id="ARBA00022692"/>
    </source>
</evidence>
<keyword evidence="16" id="KW-1185">Reference proteome</keyword>
<comment type="function">
    <text evidence="14">Catalyzes the sodium-dependent uptake of extracellular L-proline.</text>
</comment>
<dbReference type="PROSITE" id="PS00456">
    <property type="entry name" value="NA_SOLUT_SYMP_1"/>
    <property type="match status" value="1"/>
</dbReference>
<gene>
    <name evidence="15" type="primary">putP</name>
    <name evidence="15" type="ORF">OCL06_11200</name>
</gene>
<feature type="transmembrane region" description="Helical" evidence="14">
    <location>
        <begin position="194"/>
        <end position="215"/>
    </location>
</feature>
<dbReference type="InterPro" id="IPR050277">
    <property type="entry name" value="Sodium:Solute_Symporter"/>
</dbReference>
<feature type="transmembrane region" description="Helical" evidence="14">
    <location>
        <begin position="275"/>
        <end position="301"/>
    </location>
</feature>
<comment type="caution">
    <text evidence="15">The sequence shown here is derived from an EMBL/GenBank/DDBJ whole genome shotgun (WGS) entry which is preliminary data.</text>
</comment>
<evidence type="ECO:0000256" key="12">
    <source>
        <dbReference type="ARBA" id="ARBA00033708"/>
    </source>
</evidence>
<keyword evidence="14" id="KW-0029">Amino-acid transport</keyword>
<keyword evidence="4" id="KW-1003">Cell membrane</keyword>
<keyword evidence="8 14" id="KW-0915">Sodium</keyword>
<comment type="catalytic activity">
    <reaction evidence="12">
        <text>L-proline(in) + Na(+)(in) = L-proline(out) + Na(+)(out)</text>
        <dbReference type="Rhea" id="RHEA:28967"/>
        <dbReference type="ChEBI" id="CHEBI:29101"/>
        <dbReference type="ChEBI" id="CHEBI:60039"/>
    </reaction>
</comment>
<evidence type="ECO:0000313" key="16">
    <source>
        <dbReference type="Proteomes" id="UP001209257"/>
    </source>
</evidence>
<evidence type="ECO:0000256" key="1">
    <source>
        <dbReference type="ARBA" id="ARBA00004651"/>
    </source>
</evidence>
<accession>A0ABT2VPE5</accession>
<dbReference type="NCBIfam" id="TIGR00813">
    <property type="entry name" value="sss"/>
    <property type="match status" value="1"/>
</dbReference>
<dbReference type="PANTHER" id="PTHR48086:SF3">
    <property type="entry name" value="SODIUM_PROLINE SYMPORTER"/>
    <property type="match status" value="1"/>
</dbReference>